<accession>A0A7M1B003</accession>
<reference evidence="1 2" key="1">
    <citation type="submission" date="2019-06" db="EMBL/GenBank/DDBJ databases">
        <title>Sulfurimonas gotlandica sp. nov., a chemoautotrophic and psychrotolerant epsilonproteobacterium isolated from a pelagic redoxcline, and an emended description of the genus Sulfurimonas.</title>
        <authorList>
            <person name="Wang S."/>
            <person name="Jiang L."/>
            <person name="Shao Z."/>
        </authorList>
    </citation>
    <scope>NUCLEOTIDE SEQUENCE [LARGE SCALE GENOMIC DNA]</scope>
    <source>
        <strain evidence="1 2">S2-6</strain>
    </source>
</reference>
<sequence>MKFIQLFLLFGIFLYASVKTPSDVYSQSIVLKQMVEELRKENGITKPLKEVEQQHNKLPRHVIQKTLEVLTKVNKYREIHNFGPIAIPPVPPRKITPQDVYNNVIRLKEEIHYLLKNQKKYFAYKQYKDKTPSDVYQVLWTVSLGFDELLGQGFTPSDVYIQSQQILERIEFLRSSQREYSDVKMPPKRPNLHPNHALYASIDLIKKISEVEKKLWMTPVPVPKAKHKVISPTEVYDSLQTVKAELNRLSRRLGIERSFPPKKLQTKKTPSDVVQNLEYAKALLPTFDFSHPLNQYPQKSLIKTPNEVYALSEYILHKIMRIKERRGIQLKAKKVPYVYGLEPIYVYVKGLEDLEKTAKLKSLEGFYPSQIPDAPNTKITPSEVYELILRLDDEINLVYNTKKYNYNFISYRNYLEKKIYQDKTPSDVYNLLWKISYELDTILNQEYTPNETYILAVKLYKNIQIVTYHLTQKQMLIPLLKYESKAPADVFMQSLQLMQTLTKIKKRGNLNSATLTIPRDKIITPNSVYNALRLISGTVSELRVYYNIQEHTTALSQKTPKNKTPSDVFSVLEATNKLAQQILRDSTYAH</sequence>
<keyword evidence="2" id="KW-1185">Reference proteome</keyword>
<proteinExistence type="predicted"/>
<dbReference type="RefSeq" id="WP_193151390.1">
    <property type="nucleotide sequence ID" value="NZ_CP041235.1"/>
</dbReference>
<evidence type="ECO:0000313" key="1">
    <source>
        <dbReference type="EMBL" id="QOP43079.1"/>
    </source>
</evidence>
<protein>
    <submittedName>
        <fullName evidence="1">Uncharacterized protein</fullName>
    </submittedName>
</protein>
<organism evidence="1 2">
    <name type="scientific">Sulfurimonas sediminis</name>
    <dbReference type="NCBI Taxonomy" id="2590020"/>
    <lineage>
        <taxon>Bacteria</taxon>
        <taxon>Pseudomonadati</taxon>
        <taxon>Campylobacterota</taxon>
        <taxon>Epsilonproteobacteria</taxon>
        <taxon>Campylobacterales</taxon>
        <taxon>Sulfurimonadaceae</taxon>
        <taxon>Sulfurimonas</taxon>
    </lineage>
</organism>
<dbReference type="Proteomes" id="UP000593719">
    <property type="component" value="Chromosome"/>
</dbReference>
<name>A0A7M1B003_9BACT</name>
<gene>
    <name evidence="1" type="ORF">FJR45_03565</name>
</gene>
<dbReference type="KEGG" id="ssei:FJR45_03565"/>
<dbReference type="AlphaFoldDB" id="A0A7M1B003"/>
<evidence type="ECO:0000313" key="2">
    <source>
        <dbReference type="Proteomes" id="UP000593719"/>
    </source>
</evidence>
<dbReference type="EMBL" id="CP041235">
    <property type="protein sequence ID" value="QOP43079.1"/>
    <property type="molecule type" value="Genomic_DNA"/>
</dbReference>